<proteinExistence type="predicted"/>
<dbReference type="Proteomes" id="UP001295684">
    <property type="component" value="Unassembled WGS sequence"/>
</dbReference>
<dbReference type="AlphaFoldDB" id="A0AAD1XA89"/>
<accession>A0AAD1XA89</accession>
<keyword evidence="3" id="KW-1185">Reference proteome</keyword>
<reference evidence="2" key="1">
    <citation type="submission" date="2023-07" db="EMBL/GenBank/DDBJ databases">
        <authorList>
            <consortium name="AG Swart"/>
            <person name="Singh M."/>
            <person name="Singh A."/>
            <person name="Seah K."/>
            <person name="Emmerich C."/>
        </authorList>
    </citation>
    <scope>NUCLEOTIDE SEQUENCE</scope>
    <source>
        <strain evidence="2">DP1</strain>
    </source>
</reference>
<feature type="compositionally biased region" description="Polar residues" evidence="1">
    <location>
        <begin position="39"/>
        <end position="49"/>
    </location>
</feature>
<dbReference type="EMBL" id="CAMPGE010004631">
    <property type="protein sequence ID" value="CAI2363481.1"/>
    <property type="molecule type" value="Genomic_DNA"/>
</dbReference>
<organism evidence="2 3">
    <name type="scientific">Euplotes crassus</name>
    <dbReference type="NCBI Taxonomy" id="5936"/>
    <lineage>
        <taxon>Eukaryota</taxon>
        <taxon>Sar</taxon>
        <taxon>Alveolata</taxon>
        <taxon>Ciliophora</taxon>
        <taxon>Intramacronucleata</taxon>
        <taxon>Spirotrichea</taxon>
        <taxon>Hypotrichia</taxon>
        <taxon>Euplotida</taxon>
        <taxon>Euplotidae</taxon>
        <taxon>Moneuplotes</taxon>
    </lineage>
</organism>
<feature type="compositionally biased region" description="Acidic residues" evidence="1">
    <location>
        <begin position="208"/>
        <end position="233"/>
    </location>
</feature>
<evidence type="ECO:0000256" key="1">
    <source>
        <dbReference type="SAM" id="MobiDB-lite"/>
    </source>
</evidence>
<feature type="region of interest" description="Disordered" evidence="1">
    <location>
        <begin position="17"/>
        <end position="54"/>
    </location>
</feature>
<evidence type="ECO:0000313" key="2">
    <source>
        <dbReference type="EMBL" id="CAI2363481.1"/>
    </source>
</evidence>
<protein>
    <submittedName>
        <fullName evidence="2">Uncharacterized protein</fullName>
    </submittedName>
</protein>
<feature type="region of interest" description="Disordered" evidence="1">
    <location>
        <begin position="198"/>
        <end position="234"/>
    </location>
</feature>
<evidence type="ECO:0000313" key="3">
    <source>
        <dbReference type="Proteomes" id="UP001295684"/>
    </source>
</evidence>
<gene>
    <name evidence="2" type="ORF">ECRASSUSDP1_LOCUS4817</name>
</gene>
<name>A0AAD1XA89_EUPCR</name>
<sequence>MKKEKVRSLSENRIYKSQCLDGYSQSNSQSSHSDKDQDMNSNTQDSSAVQPPPKTIEEHLNTTILTTFQTTIPHSFSTPCTPSLSLYPPLTPRSHKSFNSTFLYLTHTIPKSLKTLSTKLKTFLSHSPSQYESYFSSAHPSKFSTRDSMNPYESFMVLNLGFYVQSMRRMLEDLREKIEISRLELRCIMKGKKGAERRKKEMKGWSTEEGDGDEQWEEEMDESSGGEEGEEEREIEKMQYRMEGLEEYMQGCVESNYQIPHLSINQNTNHSSLEDFADIFPKDSELDAISDLSNLNQQSYPFRDLSEHKCSPKFCQICALFPQKSPSNLQDHKPTQIPSKIVSHHIPSSSPSPIHFLATSHH</sequence>
<feature type="region of interest" description="Disordered" evidence="1">
    <location>
        <begin position="342"/>
        <end position="362"/>
    </location>
</feature>
<feature type="compositionally biased region" description="Low complexity" evidence="1">
    <location>
        <begin position="342"/>
        <end position="355"/>
    </location>
</feature>
<comment type="caution">
    <text evidence="2">The sequence shown here is derived from an EMBL/GenBank/DDBJ whole genome shotgun (WGS) entry which is preliminary data.</text>
</comment>